<protein>
    <submittedName>
        <fullName evidence="1">Uncharacterized protein</fullName>
    </submittedName>
</protein>
<dbReference type="EMBL" id="JH431841">
    <property type="status" value="NOT_ANNOTATED_CDS"/>
    <property type="molecule type" value="Genomic_DNA"/>
</dbReference>
<accession>T1J494</accession>
<reference evidence="1" key="2">
    <citation type="submission" date="2015-02" db="UniProtKB">
        <authorList>
            <consortium name="EnsemblMetazoa"/>
        </authorList>
    </citation>
    <scope>IDENTIFICATION</scope>
</reference>
<name>T1J494_STRMM</name>
<reference evidence="2" key="1">
    <citation type="submission" date="2011-05" db="EMBL/GenBank/DDBJ databases">
        <authorList>
            <person name="Richards S.R."/>
            <person name="Qu J."/>
            <person name="Jiang H."/>
            <person name="Jhangiani S.N."/>
            <person name="Agravi P."/>
            <person name="Goodspeed R."/>
            <person name="Gross S."/>
            <person name="Mandapat C."/>
            <person name="Jackson L."/>
            <person name="Mathew T."/>
            <person name="Pu L."/>
            <person name="Thornton R."/>
            <person name="Saada N."/>
            <person name="Wilczek-Boney K.B."/>
            <person name="Lee S."/>
            <person name="Kovar C."/>
            <person name="Wu Y."/>
            <person name="Scherer S.E."/>
            <person name="Worley K.C."/>
            <person name="Muzny D.M."/>
            <person name="Gibbs R."/>
        </authorList>
    </citation>
    <scope>NUCLEOTIDE SEQUENCE</scope>
    <source>
        <strain evidence="2">Brora</strain>
    </source>
</reference>
<dbReference type="HOGENOM" id="CLU_2362386_0_0_1"/>
<organism evidence="1 2">
    <name type="scientific">Strigamia maritima</name>
    <name type="common">European centipede</name>
    <name type="synonym">Geophilus maritimus</name>
    <dbReference type="NCBI Taxonomy" id="126957"/>
    <lineage>
        <taxon>Eukaryota</taxon>
        <taxon>Metazoa</taxon>
        <taxon>Ecdysozoa</taxon>
        <taxon>Arthropoda</taxon>
        <taxon>Myriapoda</taxon>
        <taxon>Chilopoda</taxon>
        <taxon>Pleurostigmophora</taxon>
        <taxon>Geophilomorpha</taxon>
        <taxon>Linotaeniidae</taxon>
        <taxon>Strigamia</taxon>
    </lineage>
</organism>
<dbReference type="Proteomes" id="UP000014500">
    <property type="component" value="Unassembled WGS sequence"/>
</dbReference>
<keyword evidence="2" id="KW-1185">Reference proteome</keyword>
<proteinExistence type="predicted"/>
<sequence>MGGYSIGSVFYFKYKNIISNFKFRPSDHRIFMRRPLASIMLIFLRELPPSQRQTETLAVSSFLPSFWACAAIRKLHRCTGPNGFSDVGKSHCSNDY</sequence>
<evidence type="ECO:0000313" key="2">
    <source>
        <dbReference type="Proteomes" id="UP000014500"/>
    </source>
</evidence>
<evidence type="ECO:0000313" key="1">
    <source>
        <dbReference type="EnsemblMetazoa" id="SMAR008425-PA"/>
    </source>
</evidence>
<dbReference type="EnsemblMetazoa" id="SMAR008425-RA">
    <property type="protein sequence ID" value="SMAR008425-PA"/>
    <property type="gene ID" value="SMAR008425"/>
</dbReference>
<dbReference type="AlphaFoldDB" id="T1J494"/>